<dbReference type="InterPro" id="IPR013424">
    <property type="entry name" value="Ice-binding_C"/>
</dbReference>
<dbReference type="Proteomes" id="UP000216991">
    <property type="component" value="Unassembled WGS sequence"/>
</dbReference>
<feature type="domain" description="Ice-binding protein C-terminal" evidence="2">
    <location>
        <begin position="149"/>
        <end position="172"/>
    </location>
</feature>
<keyword evidence="4" id="KW-1185">Reference proteome</keyword>
<accession>A0A255Y933</accession>
<dbReference type="NCBIfam" id="NF035944">
    <property type="entry name" value="PEPxxWA-CTERM"/>
    <property type="match status" value="1"/>
</dbReference>
<organism evidence="3 4">
    <name type="scientific">Sandarakinorhabdus cyanobacteriorum</name>
    <dbReference type="NCBI Taxonomy" id="1981098"/>
    <lineage>
        <taxon>Bacteria</taxon>
        <taxon>Pseudomonadati</taxon>
        <taxon>Pseudomonadota</taxon>
        <taxon>Alphaproteobacteria</taxon>
        <taxon>Sphingomonadales</taxon>
        <taxon>Sphingosinicellaceae</taxon>
        <taxon>Sandarakinorhabdus</taxon>
    </lineage>
</organism>
<keyword evidence="1" id="KW-0732">Signal</keyword>
<evidence type="ECO:0000313" key="3">
    <source>
        <dbReference type="EMBL" id="OYQ25747.1"/>
    </source>
</evidence>
<proteinExistence type="predicted"/>
<dbReference type="OrthoDB" id="7571274at2"/>
<feature type="chain" id="PRO_5013327579" description="Ice-binding protein C-terminal domain-containing protein" evidence="1">
    <location>
        <begin position="40"/>
        <end position="177"/>
    </location>
</feature>
<dbReference type="RefSeq" id="WP_094474696.1">
    <property type="nucleotide sequence ID" value="NZ_NOXT01000121.1"/>
</dbReference>
<feature type="signal peptide" evidence="1">
    <location>
        <begin position="1"/>
        <end position="39"/>
    </location>
</feature>
<protein>
    <recommendedName>
        <fullName evidence="2">Ice-binding protein C-terminal domain-containing protein</fullName>
    </recommendedName>
</protein>
<dbReference type="NCBIfam" id="TIGR02595">
    <property type="entry name" value="PEP_CTERM"/>
    <property type="match status" value="1"/>
</dbReference>
<gene>
    <name evidence="3" type="ORF">CHU93_13575</name>
</gene>
<evidence type="ECO:0000256" key="1">
    <source>
        <dbReference type="SAM" id="SignalP"/>
    </source>
</evidence>
<evidence type="ECO:0000313" key="4">
    <source>
        <dbReference type="Proteomes" id="UP000216991"/>
    </source>
</evidence>
<dbReference type="Pfam" id="PF07589">
    <property type="entry name" value="PEP-CTERM"/>
    <property type="match status" value="1"/>
</dbReference>
<sequence length="177" mass="18317">MLAGRNWGQLTMGMFTLGRGLRAMAVVALIAATAAPAAATHFRYRHYDWANKSRVIVPELAHTPDAVTGLGPQYLNVGGDVNGTPAEFGKLTFLHSGGIAVNGPSGLNYTLNGAVLFAGPASAPVFTAKKGDLFNPGSGLKAGTFAIAAVPEPDSWALMIAGFGVVGLAARRQRRLA</sequence>
<name>A0A255Y933_9SPHN</name>
<comment type="caution">
    <text evidence="3">The sequence shown here is derived from an EMBL/GenBank/DDBJ whole genome shotgun (WGS) entry which is preliminary data.</text>
</comment>
<dbReference type="EMBL" id="NOXT01000121">
    <property type="protein sequence ID" value="OYQ25747.1"/>
    <property type="molecule type" value="Genomic_DNA"/>
</dbReference>
<reference evidence="3 4" key="1">
    <citation type="submission" date="2017-07" db="EMBL/GenBank/DDBJ databases">
        <title>Sandarakinorhabdus cyanobacteriorum sp. nov., a novel bacterium isolated from cyanobacterial aggregates in a eutrophic lake.</title>
        <authorList>
            <person name="Cai H."/>
        </authorList>
    </citation>
    <scope>NUCLEOTIDE SEQUENCE [LARGE SCALE GENOMIC DNA]</scope>
    <source>
        <strain evidence="3 4">TH057</strain>
    </source>
</reference>
<evidence type="ECO:0000259" key="2">
    <source>
        <dbReference type="Pfam" id="PF07589"/>
    </source>
</evidence>
<dbReference type="AlphaFoldDB" id="A0A255Y933"/>